<dbReference type="GO" id="GO:0015668">
    <property type="term" value="F:type III site-specific deoxyribonuclease activity"/>
    <property type="evidence" value="ECO:0007669"/>
    <property type="project" value="UniProtKB-EC"/>
</dbReference>
<evidence type="ECO:0000313" key="3">
    <source>
        <dbReference type="EMBL" id="MDQ0480503.1"/>
    </source>
</evidence>
<dbReference type="SUPFAM" id="SSF52540">
    <property type="entry name" value="P-loop containing nucleoside triphosphate hydrolases"/>
    <property type="match status" value="2"/>
</dbReference>
<dbReference type="PANTHER" id="PTHR47396:SF1">
    <property type="entry name" value="ATP-DEPENDENT HELICASE IRC3-RELATED"/>
    <property type="match status" value="1"/>
</dbReference>
<evidence type="ECO:0000259" key="1">
    <source>
        <dbReference type="Pfam" id="PF04851"/>
    </source>
</evidence>
<name>A0ABU0JWH4_HATLI</name>
<organism evidence="3 4">
    <name type="scientific">Hathewaya limosa</name>
    <name type="common">Clostridium limosum</name>
    <dbReference type="NCBI Taxonomy" id="1536"/>
    <lineage>
        <taxon>Bacteria</taxon>
        <taxon>Bacillati</taxon>
        <taxon>Bacillota</taxon>
        <taxon>Clostridia</taxon>
        <taxon>Eubacteriales</taxon>
        <taxon>Clostridiaceae</taxon>
        <taxon>Hathewaya</taxon>
    </lineage>
</organism>
<dbReference type="PANTHER" id="PTHR47396">
    <property type="entry name" value="TYPE I RESTRICTION ENZYME ECOKI R PROTEIN"/>
    <property type="match status" value="1"/>
</dbReference>
<proteinExistence type="predicted"/>
<dbReference type="EMBL" id="JAUSWN010000021">
    <property type="protein sequence ID" value="MDQ0480503.1"/>
    <property type="molecule type" value="Genomic_DNA"/>
</dbReference>
<keyword evidence="3" id="KW-0378">Hydrolase</keyword>
<comment type="caution">
    <text evidence="3">The sequence shown here is derived from an EMBL/GenBank/DDBJ whole genome shotgun (WGS) entry which is preliminary data.</text>
</comment>
<dbReference type="Pfam" id="PF19778">
    <property type="entry name" value="RE_endonuc"/>
    <property type="match status" value="1"/>
</dbReference>
<accession>A0ABU0JWH4</accession>
<evidence type="ECO:0000259" key="2">
    <source>
        <dbReference type="Pfam" id="PF19778"/>
    </source>
</evidence>
<sequence length="995" mass="114303">MKIKFSKDLQYQKEAINSIVDVFKGQNLAQDNFTVSLKKNQVGLFENELGIGNRLDIPKEEILKNINKIQVNNAIPLTNFVKEKTLNLSVEMETGTGKTYVYLRTIFELNKKYGFTKFIIVVPSLAIKEGVHKSLQITEDHFKRLYENSIYNYFIYDSQKLDQVRSFATSSNIEIMVINIDAFRKSFVDPQKESKANIIHRANDKLSGHKPIEFIQQTNPIVIIDEPQSVDSTPKSKEAISSLNPLAILRYSATHKEKLNLVYRLDSVDAYEKELVKQIEVISVMPKNSNNNPYVKLVNASSTKSGITAKVEIDVLDKGKVKRVSKTIKKGTDLAQLTGRELYEGFIIDEINCEKGKEYITFTSNEILIEKGETYGDIDHDEIKKVQIRKTIEEHLNKELKLTKEGIKVLSLFFIDRVSNYRDYDAEGNPVKGKYAVIFEEEYRKLIRNPKYSTLFKDIDVDTIAEEVHDGYFATDKKKDGKGNNIYKETKGNTQADEDAYSLIMKDKEKLLSFDTKLRFIFSHSALREGWDNPNVFQICTLNETKSEIKKRQEIGRGLRLAVNQKGDRVYGHDINTLTVMVNESYEDFVTNLQKEMEDEEGIKFGIIDKFIFSNIAYEIADGVKAQVGVKDSEKVWNYLKEEKLIDLKGNIQEKLKRELKNNTLKLPEEFSKFEQMVVKKLTRFAGDLSNVKDGSKKQEIHLNKEVFLGSDFTDLWNRIKYKTTYSVDFNSEKLVEECVKSIQEELKVGSSKIEVIKAQTKIAEEGISAKEKNRNLVAIREKVDLPDVLTYLQNETNLTRKTIANILVKSGHLESFKMNPSKFMQEVAIIIKRTLSTFIVDGIKYEKIGNEEYAVQEVFKNEELYGYLTEDIIPSQRSIYNYIKYDSNVEKSFAEKLEENESVKVYAKLPSNFKIDTPIGKYNPDWAILIEKDGEEKLYFVVETKGTDQIVLLKDAEKAKIRCAKKHFKALDTDITAVQASSFEGFVEDNVYKG</sequence>
<dbReference type="RefSeq" id="WP_307356518.1">
    <property type="nucleotide sequence ID" value="NZ_BAAACJ010000015.1"/>
</dbReference>
<feature type="domain" description="Helicase/UvrB N-terminal" evidence="1">
    <location>
        <begin position="10"/>
        <end position="256"/>
    </location>
</feature>
<dbReference type="InterPro" id="IPR006935">
    <property type="entry name" value="Helicase/UvrB_N"/>
</dbReference>
<feature type="domain" description="Type III restriction enzyme C-terminal endonuclease" evidence="2">
    <location>
        <begin position="878"/>
        <end position="975"/>
    </location>
</feature>
<dbReference type="EC" id="3.1.21.5" evidence="3"/>
<dbReference type="Gene3D" id="3.40.50.300">
    <property type="entry name" value="P-loop containing nucleotide triphosphate hydrolases"/>
    <property type="match status" value="2"/>
</dbReference>
<keyword evidence="4" id="KW-1185">Reference proteome</keyword>
<dbReference type="InterPro" id="IPR045572">
    <property type="entry name" value="RE_endonuc_C"/>
</dbReference>
<dbReference type="Proteomes" id="UP001224418">
    <property type="component" value="Unassembled WGS sequence"/>
</dbReference>
<evidence type="ECO:0000313" key="4">
    <source>
        <dbReference type="Proteomes" id="UP001224418"/>
    </source>
</evidence>
<dbReference type="InterPro" id="IPR050742">
    <property type="entry name" value="Helicase_Restrict-Modif_Enz"/>
</dbReference>
<dbReference type="Pfam" id="PF04851">
    <property type="entry name" value="ResIII"/>
    <property type="match status" value="1"/>
</dbReference>
<gene>
    <name evidence="3" type="ORF">QOZ93_002251</name>
</gene>
<reference evidence="3 4" key="1">
    <citation type="submission" date="2023-07" db="EMBL/GenBank/DDBJ databases">
        <title>Genomic Encyclopedia of Type Strains, Phase IV (KMG-IV): sequencing the most valuable type-strain genomes for metagenomic binning, comparative biology and taxonomic classification.</title>
        <authorList>
            <person name="Goeker M."/>
        </authorList>
    </citation>
    <scope>NUCLEOTIDE SEQUENCE [LARGE SCALE GENOMIC DNA]</scope>
    <source>
        <strain evidence="3 4">DSM 1400</strain>
    </source>
</reference>
<dbReference type="InterPro" id="IPR027417">
    <property type="entry name" value="P-loop_NTPase"/>
</dbReference>
<protein>
    <submittedName>
        <fullName evidence="3">Type III restriction enzyme</fullName>
        <ecNumber evidence="3">3.1.21.5</ecNumber>
    </submittedName>
</protein>